<name>A0ABV9RYM5_9PSEU</name>
<organism evidence="2 3">
    <name type="scientific">Actinophytocola glycyrrhizae</name>
    <dbReference type="NCBI Taxonomy" id="2044873"/>
    <lineage>
        <taxon>Bacteria</taxon>
        <taxon>Bacillati</taxon>
        <taxon>Actinomycetota</taxon>
        <taxon>Actinomycetes</taxon>
        <taxon>Pseudonocardiales</taxon>
        <taxon>Pseudonocardiaceae</taxon>
    </lineage>
</organism>
<reference evidence="3" key="1">
    <citation type="journal article" date="2019" name="Int. J. Syst. Evol. Microbiol.">
        <title>The Global Catalogue of Microorganisms (GCM) 10K type strain sequencing project: providing services to taxonomists for standard genome sequencing and annotation.</title>
        <authorList>
            <consortium name="The Broad Institute Genomics Platform"/>
            <consortium name="The Broad Institute Genome Sequencing Center for Infectious Disease"/>
            <person name="Wu L."/>
            <person name="Ma J."/>
        </authorList>
    </citation>
    <scope>NUCLEOTIDE SEQUENCE [LARGE SCALE GENOMIC DNA]</scope>
    <source>
        <strain evidence="3">ZS-22-S1</strain>
    </source>
</reference>
<evidence type="ECO:0000313" key="3">
    <source>
        <dbReference type="Proteomes" id="UP001595859"/>
    </source>
</evidence>
<keyword evidence="1" id="KW-0472">Membrane</keyword>
<feature type="transmembrane region" description="Helical" evidence="1">
    <location>
        <begin position="101"/>
        <end position="121"/>
    </location>
</feature>
<dbReference type="RefSeq" id="WP_378055378.1">
    <property type="nucleotide sequence ID" value="NZ_JBHSIS010000003.1"/>
</dbReference>
<sequence>MPRSTWTGYWPARTARTDGLTHGLADPREIVLVEFVRLLLVFLHLLGMALLVGMFLVQRRAAADAPLNKGWLHVAALQLITGLALQLLAPATDQDYNGMKLGIKTLILLVIAALALVYVIRRVPAPKWLPPSLVGLVVVNVGIAVFWT</sequence>
<feature type="transmembrane region" description="Helical" evidence="1">
    <location>
        <begin position="35"/>
        <end position="58"/>
    </location>
</feature>
<comment type="caution">
    <text evidence="2">The sequence shown here is derived from an EMBL/GenBank/DDBJ whole genome shotgun (WGS) entry which is preliminary data.</text>
</comment>
<dbReference type="EMBL" id="JBHSIS010000003">
    <property type="protein sequence ID" value="MFC4853420.1"/>
    <property type="molecule type" value="Genomic_DNA"/>
</dbReference>
<keyword evidence="3" id="KW-1185">Reference proteome</keyword>
<keyword evidence="1" id="KW-0812">Transmembrane</keyword>
<feature type="transmembrane region" description="Helical" evidence="1">
    <location>
        <begin position="70"/>
        <end position="89"/>
    </location>
</feature>
<protein>
    <recommendedName>
        <fullName evidence="4">Integral membrane protein</fullName>
    </recommendedName>
</protein>
<keyword evidence="1" id="KW-1133">Transmembrane helix</keyword>
<evidence type="ECO:0008006" key="4">
    <source>
        <dbReference type="Google" id="ProtNLM"/>
    </source>
</evidence>
<proteinExistence type="predicted"/>
<gene>
    <name evidence="2" type="ORF">ACFPCV_07880</name>
</gene>
<dbReference type="Proteomes" id="UP001595859">
    <property type="component" value="Unassembled WGS sequence"/>
</dbReference>
<accession>A0ABV9RYM5</accession>
<feature type="transmembrane region" description="Helical" evidence="1">
    <location>
        <begin position="128"/>
        <end position="147"/>
    </location>
</feature>
<evidence type="ECO:0000256" key="1">
    <source>
        <dbReference type="SAM" id="Phobius"/>
    </source>
</evidence>
<evidence type="ECO:0000313" key="2">
    <source>
        <dbReference type="EMBL" id="MFC4853420.1"/>
    </source>
</evidence>